<dbReference type="AlphaFoldDB" id="A0A251XBV3"/>
<evidence type="ECO:0000256" key="2">
    <source>
        <dbReference type="ARBA" id="ARBA00022692"/>
    </source>
</evidence>
<evidence type="ECO:0008006" key="10">
    <source>
        <dbReference type="Google" id="ProtNLM"/>
    </source>
</evidence>
<dbReference type="GO" id="GO:0004175">
    <property type="term" value="F:endopeptidase activity"/>
    <property type="evidence" value="ECO:0007669"/>
    <property type="project" value="UniProtKB-ARBA"/>
</dbReference>
<evidence type="ECO:0000259" key="7">
    <source>
        <dbReference type="Pfam" id="PF12698"/>
    </source>
</evidence>
<dbReference type="GO" id="GO:0140359">
    <property type="term" value="F:ABC-type transporter activity"/>
    <property type="evidence" value="ECO:0007669"/>
    <property type="project" value="InterPro"/>
</dbReference>
<dbReference type="Pfam" id="PF02517">
    <property type="entry name" value="Rce1-like"/>
    <property type="match status" value="1"/>
</dbReference>
<feature type="transmembrane region" description="Helical" evidence="5">
    <location>
        <begin position="291"/>
        <end position="314"/>
    </location>
</feature>
<dbReference type="GO" id="GO:0080120">
    <property type="term" value="P:CAAX-box protein maturation"/>
    <property type="evidence" value="ECO:0007669"/>
    <property type="project" value="UniProtKB-ARBA"/>
</dbReference>
<dbReference type="InterPro" id="IPR003675">
    <property type="entry name" value="Rce1/LyrA-like_dom"/>
</dbReference>
<feature type="transmembrane region" description="Helical" evidence="5">
    <location>
        <begin position="570"/>
        <end position="591"/>
    </location>
</feature>
<organism evidence="8 9">
    <name type="scientific">Thioflexithrix psekupsensis</name>
    <dbReference type="NCBI Taxonomy" id="1570016"/>
    <lineage>
        <taxon>Bacteria</taxon>
        <taxon>Pseudomonadati</taxon>
        <taxon>Pseudomonadota</taxon>
        <taxon>Gammaproteobacteria</taxon>
        <taxon>Thiotrichales</taxon>
        <taxon>Thioflexithrix</taxon>
    </lineage>
</organism>
<dbReference type="NCBIfam" id="NF041647">
    <property type="entry name" value="ABC_perm_CPBP"/>
    <property type="match status" value="1"/>
</dbReference>
<feature type="transmembrane region" description="Helical" evidence="5">
    <location>
        <begin position="350"/>
        <end position="369"/>
    </location>
</feature>
<feature type="transmembrane region" description="Helical" evidence="5">
    <location>
        <begin position="491"/>
        <end position="513"/>
    </location>
</feature>
<keyword evidence="3 5" id="KW-1133">Transmembrane helix</keyword>
<dbReference type="OrthoDB" id="5486437at2"/>
<feature type="transmembrane region" description="Helical" evidence="5">
    <location>
        <begin position="326"/>
        <end position="343"/>
    </location>
</feature>
<keyword evidence="9" id="KW-1185">Reference proteome</keyword>
<evidence type="ECO:0000256" key="1">
    <source>
        <dbReference type="ARBA" id="ARBA00004141"/>
    </source>
</evidence>
<comment type="subcellular location">
    <subcellularLocation>
        <location evidence="1">Membrane</location>
        <topology evidence="1">Multi-pass membrane protein</topology>
    </subcellularLocation>
</comment>
<dbReference type="EMBL" id="MSLT01000001">
    <property type="protein sequence ID" value="OUD16207.1"/>
    <property type="molecule type" value="Genomic_DNA"/>
</dbReference>
<name>A0A251XBV3_9GAMM</name>
<feature type="transmembrane region" description="Helical" evidence="5">
    <location>
        <begin position="206"/>
        <end position="224"/>
    </location>
</feature>
<feature type="transmembrane region" description="Helical" evidence="5">
    <location>
        <begin position="254"/>
        <end position="279"/>
    </location>
</feature>
<evidence type="ECO:0000256" key="3">
    <source>
        <dbReference type="ARBA" id="ARBA00022989"/>
    </source>
</evidence>
<dbReference type="GO" id="GO:0016020">
    <property type="term" value="C:membrane"/>
    <property type="evidence" value="ECO:0007669"/>
    <property type="project" value="UniProtKB-SubCell"/>
</dbReference>
<evidence type="ECO:0000259" key="6">
    <source>
        <dbReference type="Pfam" id="PF02517"/>
    </source>
</evidence>
<evidence type="ECO:0000256" key="4">
    <source>
        <dbReference type="ARBA" id="ARBA00023136"/>
    </source>
</evidence>
<dbReference type="PANTHER" id="PTHR43471">
    <property type="entry name" value="ABC TRANSPORTER PERMEASE"/>
    <property type="match status" value="1"/>
</dbReference>
<keyword evidence="2 5" id="KW-0812">Transmembrane</keyword>
<comment type="caution">
    <text evidence="8">The sequence shown here is derived from an EMBL/GenBank/DDBJ whole genome shotgun (WGS) entry which is preliminary data.</text>
</comment>
<proteinExistence type="predicted"/>
<feature type="transmembrane region" description="Helical" evidence="5">
    <location>
        <begin position="537"/>
        <end position="558"/>
    </location>
</feature>
<dbReference type="Pfam" id="PF12698">
    <property type="entry name" value="ABC2_membrane_3"/>
    <property type="match status" value="1"/>
</dbReference>
<keyword evidence="4 5" id="KW-0472">Membrane</keyword>
<sequence length="684" mass="76620">MNWPRRSIILTIFYTEILKVMRDRVTLFFSLILPLILWPLLALLMTQTIINHFLRVESEVSKIAIISDLQKLPDSLLHELENNDKLTLLDASHPLTKELNIENRQGIEQMINDHEFNALLLINPIDIIEHEKIINYHVSILFDSTQTASNKAANRLREILNEWKNKVVTDRLIQQGLAQSYIEPLTVVRENLATSQKQSRSHLGGLLPYVLVIMLLVGSFHPAIEVTAGEKEHGTLPTLLSTPVYDVELVLGKYFAIVLIAIASVTANIIGIASVLFFGLGQTDLNLSFSLLAVIFLILLPLAFLFSAATMSVAVFANSYREGQNLLAPLMIVGMLPALTSLIPDLELTFTLALLPGFNVAILIKQLLIQPIDPLLIFLTVFSNAVFALFALILITKIFASEPVIFAGQSLLHRLLSFRPYENRFPTANTGFFIYLILLILTFYASLGLARFGLHVQVPVMQLGLFLGLPLLLAWYFRWPIRQIFSLKKPTFILIIAAIFIGSTAWLALSWVLQLTPPPPEFTQKMLDLLSLTDNQYSLFVHLLLIALLPGLCEEFAFRGLLLSSFLRRFSPLWAIVLTAICFGLAHMSLYRFIPTALLGLLLGYVVWKTGSIWLAVIIHTLNNASTLLITRYLSDSETGQIVTDIEISGLWVLLAMILCALGLWLISVFSQANISPFLKREGS</sequence>
<evidence type="ECO:0000313" key="9">
    <source>
        <dbReference type="Proteomes" id="UP000194798"/>
    </source>
</evidence>
<protein>
    <recommendedName>
        <fullName evidence="10">CPBP family intramembrane metalloprotease domain-containing protein</fullName>
    </recommendedName>
</protein>
<evidence type="ECO:0000256" key="5">
    <source>
        <dbReference type="SAM" id="Phobius"/>
    </source>
</evidence>
<feature type="transmembrane region" description="Helical" evidence="5">
    <location>
        <begin position="25"/>
        <end position="45"/>
    </location>
</feature>
<dbReference type="Proteomes" id="UP000194798">
    <property type="component" value="Unassembled WGS sequence"/>
</dbReference>
<reference evidence="8 9" key="1">
    <citation type="submission" date="2016-12" db="EMBL/GenBank/DDBJ databases">
        <title>Thioflexothrix psekupsii D3 genome sequencing and assembly.</title>
        <authorList>
            <person name="Fomenkov A."/>
            <person name="Vincze T."/>
            <person name="Grabovich M."/>
            <person name="Anton B.P."/>
            <person name="Dubinina G."/>
            <person name="Orlova M."/>
            <person name="Belousova E."/>
            <person name="Roberts R.J."/>
        </authorList>
    </citation>
    <scope>NUCLEOTIDE SEQUENCE [LARGE SCALE GENOMIC DNA]</scope>
    <source>
        <strain evidence="8">D3</strain>
    </source>
</reference>
<gene>
    <name evidence="8" type="ORF">TPSD3_00320</name>
</gene>
<dbReference type="PANTHER" id="PTHR43471:SF3">
    <property type="entry name" value="ABC TRANSPORTER PERMEASE PROTEIN NATB"/>
    <property type="match status" value="1"/>
</dbReference>
<feature type="transmembrane region" description="Helical" evidence="5">
    <location>
        <begin position="432"/>
        <end position="454"/>
    </location>
</feature>
<dbReference type="InterPro" id="IPR013525">
    <property type="entry name" value="ABC2_TM"/>
</dbReference>
<feature type="transmembrane region" description="Helical" evidence="5">
    <location>
        <begin position="460"/>
        <end position="479"/>
    </location>
</feature>
<evidence type="ECO:0000313" key="8">
    <source>
        <dbReference type="EMBL" id="OUD16207.1"/>
    </source>
</evidence>
<accession>A0A251XBV3</accession>
<feature type="transmembrane region" description="Helical" evidence="5">
    <location>
        <begin position="611"/>
        <end position="630"/>
    </location>
</feature>
<feature type="domain" description="CAAX prenyl protease 2/Lysostaphin resistance protein A-like" evidence="6">
    <location>
        <begin position="539"/>
        <end position="625"/>
    </location>
</feature>
<feature type="transmembrane region" description="Helical" evidence="5">
    <location>
        <begin position="651"/>
        <end position="670"/>
    </location>
</feature>
<dbReference type="RefSeq" id="WP_086486607.1">
    <property type="nucleotide sequence ID" value="NZ_MSLT01000001.1"/>
</dbReference>
<feature type="domain" description="ABC-2 type transporter transmembrane" evidence="7">
    <location>
        <begin position="25"/>
        <end position="394"/>
    </location>
</feature>